<reference evidence="5 6" key="1">
    <citation type="submission" date="2024-01" db="EMBL/GenBank/DDBJ databases">
        <title>The genome of the rayed Mediterranean limpet Patella caerulea (Linnaeus, 1758).</title>
        <authorList>
            <person name="Anh-Thu Weber A."/>
            <person name="Halstead-Nussloch G."/>
        </authorList>
    </citation>
    <scope>NUCLEOTIDE SEQUENCE [LARGE SCALE GENOMIC DNA]</scope>
    <source>
        <strain evidence="5">AATW-2023a</strain>
        <tissue evidence="5">Whole specimen</tissue>
    </source>
</reference>
<feature type="region of interest" description="Disordered" evidence="4">
    <location>
        <begin position="1"/>
        <end position="93"/>
    </location>
</feature>
<dbReference type="GO" id="GO:0031965">
    <property type="term" value="C:nuclear membrane"/>
    <property type="evidence" value="ECO:0007669"/>
    <property type="project" value="TreeGrafter"/>
</dbReference>
<proteinExistence type="inferred from homology"/>
<sequence length="322" mass="36625">MATRSPRRARQPLREYLIDTGDLPNQWRPITPTVTPDESIIRQRGRKSKSTTATRTSPRKSPRKSVTTDLTQLDDSISSPVVEKDTDTPGRTNSALRGVRKRLVLYQEDTPEDTDFLKSYGSPAKKKKELKKTQVCELTDKLKALSQQQIIDVVLKVVGGDTQRKQEVLNSLPRPDVTPLIKNLEYLQRNIYKSLPNSRFGSGRDAFCYRRVKTHVMSFKTACVGQGKQLADANSWNTALDYIEKAWEEVGNLPDWDDASHCKTKDSCYRSLAALTKQAIKACSLQKQEVEEFKEWLLEVSVERIEMKPCIAMVDKKISSFK</sequence>
<dbReference type="PANTHER" id="PTHR28032">
    <property type="entry name" value="FI02826P"/>
    <property type="match status" value="1"/>
</dbReference>
<dbReference type="Gene3D" id="1.20.58.1590">
    <property type="entry name" value="Tethering factor for nuclear proteasome Cut8/Sts1"/>
    <property type="match status" value="1"/>
</dbReference>
<dbReference type="EMBL" id="JAZGQO010000011">
    <property type="protein sequence ID" value="KAK6173325.1"/>
    <property type="molecule type" value="Genomic_DNA"/>
</dbReference>
<comment type="subcellular location">
    <subcellularLocation>
        <location evidence="1">Nucleus</location>
    </subcellularLocation>
</comment>
<feature type="compositionally biased region" description="Polar residues" evidence="4">
    <location>
        <begin position="64"/>
        <end position="79"/>
    </location>
</feature>
<dbReference type="AlphaFoldDB" id="A0AAN8PP33"/>
<evidence type="ECO:0000256" key="2">
    <source>
        <dbReference type="ARBA" id="ARBA00006199"/>
    </source>
</evidence>
<evidence type="ECO:0000256" key="4">
    <source>
        <dbReference type="SAM" id="MobiDB-lite"/>
    </source>
</evidence>
<keyword evidence="3" id="KW-0539">Nucleus</keyword>
<dbReference type="Proteomes" id="UP001347796">
    <property type="component" value="Unassembled WGS sequence"/>
</dbReference>
<feature type="compositionally biased region" description="Basic residues" evidence="4">
    <location>
        <begin position="1"/>
        <end position="11"/>
    </location>
</feature>
<dbReference type="GO" id="GO:0070628">
    <property type="term" value="F:proteasome binding"/>
    <property type="evidence" value="ECO:0007669"/>
    <property type="project" value="TreeGrafter"/>
</dbReference>
<name>A0AAN8PP33_PATCE</name>
<evidence type="ECO:0000256" key="3">
    <source>
        <dbReference type="ARBA" id="ARBA00023242"/>
    </source>
</evidence>
<dbReference type="GO" id="GO:0071630">
    <property type="term" value="P:nuclear protein quality control by the ubiquitin-proteasome system"/>
    <property type="evidence" value="ECO:0007669"/>
    <property type="project" value="InterPro"/>
</dbReference>
<gene>
    <name evidence="5" type="ORF">SNE40_016797</name>
</gene>
<organism evidence="5 6">
    <name type="scientific">Patella caerulea</name>
    <name type="common">Rayed Mediterranean limpet</name>
    <dbReference type="NCBI Taxonomy" id="87958"/>
    <lineage>
        <taxon>Eukaryota</taxon>
        <taxon>Metazoa</taxon>
        <taxon>Spiralia</taxon>
        <taxon>Lophotrochozoa</taxon>
        <taxon>Mollusca</taxon>
        <taxon>Gastropoda</taxon>
        <taxon>Patellogastropoda</taxon>
        <taxon>Patelloidea</taxon>
        <taxon>Patellidae</taxon>
        <taxon>Patella</taxon>
    </lineage>
</organism>
<dbReference type="InterPro" id="IPR038422">
    <property type="entry name" value="Cut8/Sts1_sf"/>
</dbReference>
<dbReference type="Pfam" id="PF08559">
    <property type="entry name" value="Cut8"/>
    <property type="match status" value="1"/>
</dbReference>
<comment type="similarity">
    <text evidence="2">Belongs to the cut8/STS1 family.</text>
</comment>
<protein>
    <submittedName>
        <fullName evidence="5">Uncharacterized protein</fullName>
    </submittedName>
</protein>
<evidence type="ECO:0000313" key="6">
    <source>
        <dbReference type="Proteomes" id="UP001347796"/>
    </source>
</evidence>
<accession>A0AAN8PP33</accession>
<dbReference type="PANTHER" id="PTHR28032:SF1">
    <property type="entry name" value="FI02826P"/>
    <property type="match status" value="1"/>
</dbReference>
<dbReference type="InterPro" id="IPR013868">
    <property type="entry name" value="Cut8/Sts1_fam"/>
</dbReference>
<keyword evidence="6" id="KW-1185">Reference proteome</keyword>
<dbReference type="GO" id="GO:0031144">
    <property type="term" value="P:proteasome localization"/>
    <property type="evidence" value="ECO:0007669"/>
    <property type="project" value="InterPro"/>
</dbReference>
<comment type="caution">
    <text evidence="5">The sequence shown here is derived from an EMBL/GenBank/DDBJ whole genome shotgun (WGS) entry which is preliminary data.</text>
</comment>
<evidence type="ECO:0000313" key="5">
    <source>
        <dbReference type="EMBL" id="KAK6173325.1"/>
    </source>
</evidence>
<evidence type="ECO:0000256" key="1">
    <source>
        <dbReference type="ARBA" id="ARBA00004123"/>
    </source>
</evidence>